<feature type="compositionally biased region" description="Basic residues" evidence="1">
    <location>
        <begin position="124"/>
        <end position="148"/>
    </location>
</feature>
<dbReference type="EMBL" id="MN740971">
    <property type="protein sequence ID" value="QHU20711.1"/>
    <property type="molecule type" value="Genomic_DNA"/>
</dbReference>
<evidence type="ECO:0000256" key="1">
    <source>
        <dbReference type="SAM" id="MobiDB-lite"/>
    </source>
</evidence>
<dbReference type="AlphaFoldDB" id="A0A6C0KU16"/>
<organism evidence="2">
    <name type="scientific">viral metagenome</name>
    <dbReference type="NCBI Taxonomy" id="1070528"/>
    <lineage>
        <taxon>unclassified sequences</taxon>
        <taxon>metagenomes</taxon>
        <taxon>organismal metagenomes</taxon>
    </lineage>
</organism>
<protein>
    <submittedName>
        <fullName evidence="2">Uncharacterized protein</fullName>
    </submittedName>
</protein>
<feature type="compositionally biased region" description="Basic residues" evidence="1">
    <location>
        <begin position="1"/>
        <end position="11"/>
    </location>
</feature>
<sequence>MRRTRNRKHRGGLFGFGESAPAPATNAAAAPAAPAAPANGAEEKPGFFGSLFGNKKNATPPPAAPLAPVVPNQVPAQGGKRKNRRCGMWGGSHLMGAPINYNQVQATGGQPSEQIMQRATTAGGRRKNRTRRHRKNKSRRNKRSRRNN</sequence>
<feature type="compositionally biased region" description="Polar residues" evidence="1">
    <location>
        <begin position="100"/>
        <end position="120"/>
    </location>
</feature>
<accession>A0A6C0KU16</accession>
<feature type="region of interest" description="Disordered" evidence="1">
    <location>
        <begin position="1"/>
        <end position="148"/>
    </location>
</feature>
<proteinExistence type="predicted"/>
<feature type="compositionally biased region" description="Low complexity" evidence="1">
    <location>
        <begin position="20"/>
        <end position="40"/>
    </location>
</feature>
<name>A0A6C0KU16_9ZZZZ</name>
<reference evidence="2" key="1">
    <citation type="journal article" date="2020" name="Nature">
        <title>Giant virus diversity and host interactions through global metagenomics.</title>
        <authorList>
            <person name="Schulz F."/>
            <person name="Roux S."/>
            <person name="Paez-Espino D."/>
            <person name="Jungbluth S."/>
            <person name="Walsh D.A."/>
            <person name="Denef V.J."/>
            <person name="McMahon K.D."/>
            <person name="Konstantinidis K.T."/>
            <person name="Eloe-Fadrosh E.A."/>
            <person name="Kyrpides N.C."/>
            <person name="Woyke T."/>
        </authorList>
    </citation>
    <scope>NUCLEOTIDE SEQUENCE</scope>
    <source>
        <strain evidence="2">GVMAG-S-3300013093-109</strain>
    </source>
</reference>
<evidence type="ECO:0000313" key="2">
    <source>
        <dbReference type="EMBL" id="QHU20711.1"/>
    </source>
</evidence>
<feature type="compositionally biased region" description="Low complexity" evidence="1">
    <location>
        <begin position="66"/>
        <end position="76"/>
    </location>
</feature>